<evidence type="ECO:0000256" key="1">
    <source>
        <dbReference type="SAM" id="MobiDB-lite"/>
    </source>
</evidence>
<feature type="region of interest" description="Disordered" evidence="1">
    <location>
        <begin position="42"/>
        <end position="126"/>
    </location>
</feature>
<proteinExistence type="predicted"/>
<feature type="compositionally biased region" description="Low complexity" evidence="1">
    <location>
        <begin position="77"/>
        <end position="98"/>
    </location>
</feature>
<reference evidence="3" key="1">
    <citation type="journal article" date="2019" name="Int. J. Syst. Evol. Microbiol.">
        <title>The Global Catalogue of Microorganisms (GCM) 10K type strain sequencing project: providing services to taxonomists for standard genome sequencing and annotation.</title>
        <authorList>
            <consortium name="The Broad Institute Genomics Platform"/>
            <consortium name="The Broad Institute Genome Sequencing Center for Infectious Disease"/>
            <person name="Wu L."/>
            <person name="Ma J."/>
        </authorList>
    </citation>
    <scope>NUCLEOTIDE SEQUENCE [LARGE SCALE GENOMIC DNA]</scope>
    <source>
        <strain evidence="3">JCM 17809</strain>
    </source>
</reference>
<organism evidence="2 3">
    <name type="scientific">Fodinibacter luteus</name>
    <dbReference type="NCBI Taxonomy" id="552064"/>
    <lineage>
        <taxon>Bacteria</taxon>
        <taxon>Bacillati</taxon>
        <taxon>Actinomycetota</taxon>
        <taxon>Actinomycetes</taxon>
        <taxon>Micrococcales</taxon>
        <taxon>Intrasporangiaceae</taxon>
        <taxon>Fodinibacter (ex Wang et al. 2009)</taxon>
    </lineage>
</organism>
<gene>
    <name evidence="2" type="ORF">GCM10023168_12080</name>
</gene>
<comment type="caution">
    <text evidence="2">The sequence shown here is derived from an EMBL/GenBank/DDBJ whole genome shotgun (WGS) entry which is preliminary data.</text>
</comment>
<evidence type="ECO:0000313" key="3">
    <source>
        <dbReference type="Proteomes" id="UP001500945"/>
    </source>
</evidence>
<name>A0ABP8K930_9MICO</name>
<dbReference type="Proteomes" id="UP001500945">
    <property type="component" value="Unassembled WGS sequence"/>
</dbReference>
<feature type="compositionally biased region" description="Basic and acidic residues" evidence="1">
    <location>
        <begin position="103"/>
        <end position="114"/>
    </location>
</feature>
<evidence type="ECO:0000313" key="2">
    <source>
        <dbReference type="EMBL" id="GAA4401999.1"/>
    </source>
</evidence>
<accession>A0ABP8K930</accession>
<keyword evidence="3" id="KW-1185">Reference proteome</keyword>
<sequence length="126" mass="13312">MAVGVGYAVWRLPATRRFVRTVREASARREAELREAVEVAVRTDATSRAPRHAAGATVPELDVEAGWDRDRRHGRAGSHTAGSHTAGAHTAGARTAASLGADDPGRSLSPEEARALLLDPTGERAP</sequence>
<dbReference type="EMBL" id="BAABGM010000008">
    <property type="protein sequence ID" value="GAA4401999.1"/>
    <property type="molecule type" value="Genomic_DNA"/>
</dbReference>
<protein>
    <submittedName>
        <fullName evidence="2">Uncharacterized protein</fullName>
    </submittedName>
</protein>